<organism evidence="1 2">
    <name type="scientific">Myodes glareolus</name>
    <name type="common">Bank vole</name>
    <name type="synonym">Clethrionomys glareolus</name>
    <dbReference type="NCBI Taxonomy" id="447135"/>
    <lineage>
        <taxon>Eukaryota</taxon>
        <taxon>Metazoa</taxon>
        <taxon>Chordata</taxon>
        <taxon>Craniata</taxon>
        <taxon>Vertebrata</taxon>
        <taxon>Euteleostomi</taxon>
        <taxon>Mammalia</taxon>
        <taxon>Eutheria</taxon>
        <taxon>Euarchontoglires</taxon>
        <taxon>Glires</taxon>
        <taxon>Rodentia</taxon>
        <taxon>Myomorpha</taxon>
        <taxon>Muroidea</taxon>
        <taxon>Cricetidae</taxon>
        <taxon>Arvicolinae</taxon>
        <taxon>Myodes</taxon>
    </lineage>
</organism>
<protein>
    <submittedName>
        <fullName evidence="1">Uncharacterized protein</fullName>
    </submittedName>
</protein>
<dbReference type="Proteomes" id="UP001488838">
    <property type="component" value="Unassembled WGS sequence"/>
</dbReference>
<gene>
    <name evidence="1" type="ORF">U0070_023173</name>
</gene>
<keyword evidence="2" id="KW-1185">Reference proteome</keyword>
<comment type="caution">
    <text evidence="1">The sequence shown here is derived from an EMBL/GenBank/DDBJ whole genome shotgun (WGS) entry which is preliminary data.</text>
</comment>
<accession>A0AAW0IBI1</accession>
<reference evidence="1 2" key="1">
    <citation type="journal article" date="2023" name="bioRxiv">
        <title>Conserved and derived expression patterns and positive selection on dental genes reveal complex evolutionary context of ever-growing rodent molars.</title>
        <authorList>
            <person name="Calamari Z.T."/>
            <person name="Song A."/>
            <person name="Cohen E."/>
            <person name="Akter M."/>
            <person name="Roy R.D."/>
            <person name="Hallikas O."/>
            <person name="Christensen M.M."/>
            <person name="Li P."/>
            <person name="Marangoni P."/>
            <person name="Jernvall J."/>
            <person name="Klein O.D."/>
        </authorList>
    </citation>
    <scope>NUCLEOTIDE SEQUENCE [LARGE SCALE GENOMIC DNA]</scope>
    <source>
        <strain evidence="1">V071</strain>
    </source>
</reference>
<dbReference type="EMBL" id="JBBHLL010000167">
    <property type="protein sequence ID" value="KAK7811692.1"/>
    <property type="molecule type" value="Genomic_DNA"/>
</dbReference>
<evidence type="ECO:0000313" key="1">
    <source>
        <dbReference type="EMBL" id="KAK7811692.1"/>
    </source>
</evidence>
<dbReference type="AlphaFoldDB" id="A0AAW0IBI1"/>
<sequence length="69" mass="7600">MKLGCGQLASCETFPEQMGILGANTVKMLFEVPLACGITHCYAAEMEDSRPTGHDWKIISSHHTRPHSQ</sequence>
<proteinExistence type="predicted"/>
<evidence type="ECO:0000313" key="2">
    <source>
        <dbReference type="Proteomes" id="UP001488838"/>
    </source>
</evidence>
<name>A0AAW0IBI1_MYOGA</name>